<feature type="transmembrane region" description="Helical" evidence="6">
    <location>
        <begin position="20"/>
        <end position="43"/>
    </location>
</feature>
<dbReference type="Proteomes" id="UP000033434">
    <property type="component" value="Unassembled WGS sequence"/>
</dbReference>
<dbReference type="PANTHER" id="PTHR30572:SF18">
    <property type="entry name" value="ABC-TYPE MACROLIDE FAMILY EXPORT SYSTEM PERMEASE COMPONENT 2"/>
    <property type="match status" value="1"/>
</dbReference>
<evidence type="ECO:0008006" key="11">
    <source>
        <dbReference type="Google" id="ProtNLM"/>
    </source>
</evidence>
<evidence type="ECO:0000259" key="7">
    <source>
        <dbReference type="Pfam" id="PF02687"/>
    </source>
</evidence>
<evidence type="ECO:0000256" key="3">
    <source>
        <dbReference type="ARBA" id="ARBA00022692"/>
    </source>
</evidence>
<dbReference type="RefSeq" id="WP_046357474.1">
    <property type="nucleotide sequence ID" value="NZ_AUXW01000170.1"/>
</dbReference>
<feature type="domain" description="MacB-like periplasmic core" evidence="8">
    <location>
        <begin position="20"/>
        <end position="269"/>
    </location>
</feature>
<evidence type="ECO:0000313" key="10">
    <source>
        <dbReference type="Proteomes" id="UP000033434"/>
    </source>
</evidence>
<dbReference type="GO" id="GO:0022857">
    <property type="term" value="F:transmembrane transporter activity"/>
    <property type="evidence" value="ECO:0007669"/>
    <property type="project" value="TreeGrafter"/>
</dbReference>
<comment type="subcellular location">
    <subcellularLocation>
        <location evidence="1">Cell membrane</location>
        <topology evidence="1">Multi-pass membrane protein</topology>
    </subcellularLocation>
</comment>
<reference evidence="9 10" key="1">
    <citation type="journal article" date="2015" name="BMC Genomics">
        <title>Genome mining reveals unlocked bioactive potential of marine Gram-negative bacteria.</title>
        <authorList>
            <person name="Machado H."/>
            <person name="Sonnenschein E.C."/>
            <person name="Melchiorsen J."/>
            <person name="Gram L."/>
        </authorList>
    </citation>
    <scope>NUCLEOTIDE SEQUENCE [LARGE SCALE GENOMIC DNA]</scope>
    <source>
        <strain evidence="9 10">S4054</strain>
    </source>
</reference>
<evidence type="ECO:0000256" key="1">
    <source>
        <dbReference type="ARBA" id="ARBA00004651"/>
    </source>
</evidence>
<dbReference type="PANTHER" id="PTHR30572">
    <property type="entry name" value="MEMBRANE COMPONENT OF TRANSPORTER-RELATED"/>
    <property type="match status" value="1"/>
</dbReference>
<name>A0A0F6A8B4_9GAMM</name>
<sequence length="443" mass="50228">MLFYYTRLAALSLKRTPLLSFLMIATISIGIAATMITYTVSYMMSKDPIPSKSERLFTVHLSSWSQEHMFRMQDGKEDIPMFVSYQDAMNLYGAKRGLNQTVISSHKAMTRSAAQPISEAVSTLIRPTTYEFFDMFDVPFLYGASWSALEGKQGAQVVILSKQRNERLFGGQNSIGKDVMIGGRLYRVVGVLDDWRLIPRFYLQGLDMFDDARDMFIPFRTQVNNEWFSTKDANIYCWGKFDLNEFSSLLNSECVWLYFWVELESADDANAYLNFINSYAMEQRELGRFQREQMNRILNVNEFIEYNKVVSSDGKVAIWLAVAFLIACLLNCMSLMMTKFHGKGSEIGLRRAIGASKQDIAWQFSCEAVIVGLVGGILGLILAHIGLSITAQVYSHLNPQLMKMNIELVITTISMSVFTSVIFGGYPIYKACQIQPSSQLKSL</sequence>
<dbReference type="InterPro" id="IPR050250">
    <property type="entry name" value="Macrolide_Exporter_MacB"/>
</dbReference>
<accession>A0A0F6A8B4</accession>
<evidence type="ECO:0000256" key="5">
    <source>
        <dbReference type="ARBA" id="ARBA00023136"/>
    </source>
</evidence>
<dbReference type="GO" id="GO:0005886">
    <property type="term" value="C:plasma membrane"/>
    <property type="evidence" value="ECO:0007669"/>
    <property type="project" value="UniProtKB-SubCell"/>
</dbReference>
<evidence type="ECO:0000256" key="6">
    <source>
        <dbReference type="SAM" id="Phobius"/>
    </source>
</evidence>
<dbReference type="PATRIC" id="fig|1129367.4.peg.4050"/>
<protein>
    <recommendedName>
        <fullName evidence="11">ABC transporter permease</fullName>
    </recommendedName>
</protein>
<dbReference type="EMBL" id="AUXW01000170">
    <property type="protein sequence ID" value="KKE82101.1"/>
    <property type="molecule type" value="Genomic_DNA"/>
</dbReference>
<organism evidence="9 10">
    <name type="scientific">Pseudoalteromonas luteoviolacea S4054</name>
    <dbReference type="NCBI Taxonomy" id="1129367"/>
    <lineage>
        <taxon>Bacteria</taxon>
        <taxon>Pseudomonadati</taxon>
        <taxon>Pseudomonadota</taxon>
        <taxon>Gammaproteobacteria</taxon>
        <taxon>Alteromonadales</taxon>
        <taxon>Pseudoalteromonadaceae</taxon>
        <taxon>Pseudoalteromonas</taxon>
    </lineage>
</organism>
<comment type="caution">
    <text evidence="9">The sequence shown here is derived from an EMBL/GenBank/DDBJ whole genome shotgun (WGS) entry which is preliminary data.</text>
</comment>
<feature type="transmembrane region" description="Helical" evidence="6">
    <location>
        <begin position="316"/>
        <end position="340"/>
    </location>
</feature>
<proteinExistence type="predicted"/>
<gene>
    <name evidence="9" type="ORF">N479_19900</name>
</gene>
<feature type="domain" description="ABC3 transporter permease C-terminal" evidence="7">
    <location>
        <begin position="320"/>
        <end position="436"/>
    </location>
</feature>
<keyword evidence="2" id="KW-1003">Cell membrane</keyword>
<keyword evidence="4 6" id="KW-1133">Transmembrane helix</keyword>
<dbReference type="InterPro" id="IPR003838">
    <property type="entry name" value="ABC3_permease_C"/>
</dbReference>
<dbReference type="AlphaFoldDB" id="A0A0F6A8B4"/>
<evidence type="ECO:0000313" key="9">
    <source>
        <dbReference type="EMBL" id="KKE82101.1"/>
    </source>
</evidence>
<dbReference type="Pfam" id="PF02687">
    <property type="entry name" value="FtsX"/>
    <property type="match status" value="1"/>
</dbReference>
<dbReference type="Pfam" id="PF12704">
    <property type="entry name" value="MacB_PCD"/>
    <property type="match status" value="1"/>
</dbReference>
<dbReference type="InterPro" id="IPR025857">
    <property type="entry name" value="MacB_PCD"/>
</dbReference>
<evidence type="ECO:0000256" key="4">
    <source>
        <dbReference type="ARBA" id="ARBA00022989"/>
    </source>
</evidence>
<evidence type="ECO:0000259" key="8">
    <source>
        <dbReference type="Pfam" id="PF12704"/>
    </source>
</evidence>
<keyword evidence="5 6" id="KW-0472">Membrane</keyword>
<feature type="transmembrane region" description="Helical" evidence="6">
    <location>
        <begin position="408"/>
        <end position="429"/>
    </location>
</feature>
<keyword evidence="3 6" id="KW-0812">Transmembrane</keyword>
<evidence type="ECO:0000256" key="2">
    <source>
        <dbReference type="ARBA" id="ARBA00022475"/>
    </source>
</evidence>
<feature type="transmembrane region" description="Helical" evidence="6">
    <location>
        <begin position="360"/>
        <end position="387"/>
    </location>
</feature>